<dbReference type="EMBL" id="JACEEZ010018782">
    <property type="protein sequence ID" value="KAG0716523.1"/>
    <property type="molecule type" value="Genomic_DNA"/>
</dbReference>
<dbReference type="AlphaFoldDB" id="A0A8J5C3U7"/>
<dbReference type="InterPro" id="IPR011993">
    <property type="entry name" value="PH-like_dom_sf"/>
</dbReference>
<sequence length="91" mass="10045">MHSQSKVELMGSMWVFLGHSTIAERFWHPSGIEIDNCAFFIVTTQSVGAQIYELVASTPAERKVRPRGEACLSASVPRSVPPVFYSCLSGR</sequence>
<reference evidence="1" key="1">
    <citation type="submission" date="2020-07" db="EMBL/GenBank/DDBJ databases">
        <title>The High-quality genome of the commercially important snow crab, Chionoecetes opilio.</title>
        <authorList>
            <person name="Jeong J.-H."/>
            <person name="Ryu S."/>
        </authorList>
    </citation>
    <scope>NUCLEOTIDE SEQUENCE</scope>
    <source>
        <strain evidence="1">MADBK_172401_WGS</strain>
        <tissue evidence="1">Digestive gland</tissue>
    </source>
</reference>
<organism evidence="1 2">
    <name type="scientific">Chionoecetes opilio</name>
    <name type="common">Atlantic snow crab</name>
    <name type="synonym">Cancer opilio</name>
    <dbReference type="NCBI Taxonomy" id="41210"/>
    <lineage>
        <taxon>Eukaryota</taxon>
        <taxon>Metazoa</taxon>
        <taxon>Ecdysozoa</taxon>
        <taxon>Arthropoda</taxon>
        <taxon>Crustacea</taxon>
        <taxon>Multicrustacea</taxon>
        <taxon>Malacostraca</taxon>
        <taxon>Eumalacostraca</taxon>
        <taxon>Eucarida</taxon>
        <taxon>Decapoda</taxon>
        <taxon>Pleocyemata</taxon>
        <taxon>Brachyura</taxon>
        <taxon>Eubrachyura</taxon>
        <taxon>Majoidea</taxon>
        <taxon>Majidae</taxon>
        <taxon>Chionoecetes</taxon>
    </lineage>
</organism>
<dbReference type="Proteomes" id="UP000770661">
    <property type="component" value="Unassembled WGS sequence"/>
</dbReference>
<gene>
    <name evidence="1" type="ORF">GWK47_009474</name>
</gene>
<proteinExistence type="predicted"/>
<keyword evidence="2" id="KW-1185">Reference proteome</keyword>
<evidence type="ECO:0000313" key="1">
    <source>
        <dbReference type="EMBL" id="KAG0716523.1"/>
    </source>
</evidence>
<comment type="caution">
    <text evidence="1">The sequence shown here is derived from an EMBL/GenBank/DDBJ whole genome shotgun (WGS) entry which is preliminary data.</text>
</comment>
<protein>
    <submittedName>
        <fullName evidence="1">Uncharacterized protein</fullName>
    </submittedName>
</protein>
<dbReference type="Gene3D" id="2.30.29.30">
    <property type="entry name" value="Pleckstrin-homology domain (PH domain)/Phosphotyrosine-binding domain (PTB)"/>
    <property type="match status" value="1"/>
</dbReference>
<evidence type="ECO:0000313" key="2">
    <source>
        <dbReference type="Proteomes" id="UP000770661"/>
    </source>
</evidence>
<accession>A0A8J5C3U7</accession>
<name>A0A8J5C3U7_CHIOP</name>